<keyword evidence="9" id="KW-1185">Reference proteome</keyword>
<dbReference type="Proteomes" id="UP001230156">
    <property type="component" value="Unassembled WGS sequence"/>
</dbReference>
<dbReference type="Pfam" id="PF01029">
    <property type="entry name" value="NusB"/>
    <property type="match status" value="1"/>
</dbReference>
<evidence type="ECO:0000256" key="3">
    <source>
        <dbReference type="ARBA" id="ARBA00022884"/>
    </source>
</evidence>
<evidence type="ECO:0000313" key="8">
    <source>
        <dbReference type="EMBL" id="MDQ7248248.1"/>
    </source>
</evidence>
<dbReference type="InterPro" id="IPR011605">
    <property type="entry name" value="NusB_fam"/>
</dbReference>
<comment type="caution">
    <text evidence="8">The sequence shown here is derived from an EMBL/GenBank/DDBJ whole genome shotgun (WGS) entry which is preliminary data.</text>
</comment>
<protein>
    <recommendedName>
        <fullName evidence="6">Transcription antitermination protein NusB</fullName>
    </recommendedName>
    <alternativeName>
        <fullName evidence="6">Antitermination factor NusB</fullName>
    </alternativeName>
</protein>
<dbReference type="HAMAP" id="MF_00073">
    <property type="entry name" value="NusB"/>
    <property type="match status" value="1"/>
</dbReference>
<evidence type="ECO:0000256" key="1">
    <source>
        <dbReference type="ARBA" id="ARBA00005952"/>
    </source>
</evidence>
<proteinExistence type="inferred from homology"/>
<gene>
    <name evidence="6 8" type="primary">nusB</name>
    <name evidence="8" type="ORF">Q8A70_11260</name>
</gene>
<evidence type="ECO:0000256" key="6">
    <source>
        <dbReference type="HAMAP-Rule" id="MF_00073"/>
    </source>
</evidence>
<reference evidence="9" key="1">
    <citation type="submission" date="2023-08" db="EMBL/GenBank/DDBJ databases">
        <title>Rhodospirillaceae gen. nov., a novel taxon isolated from the Yangtze River Yuezi River estuary sludge.</title>
        <authorList>
            <person name="Ruan L."/>
        </authorList>
    </citation>
    <scope>NUCLEOTIDE SEQUENCE [LARGE SCALE GENOMIC DNA]</scope>
    <source>
        <strain evidence="9">R-7</strain>
    </source>
</reference>
<dbReference type="Gene3D" id="1.10.940.10">
    <property type="entry name" value="NusB-like"/>
    <property type="match status" value="1"/>
</dbReference>
<evidence type="ECO:0000313" key="9">
    <source>
        <dbReference type="Proteomes" id="UP001230156"/>
    </source>
</evidence>
<dbReference type="RefSeq" id="WP_379955699.1">
    <property type="nucleotide sequence ID" value="NZ_JAUYVI010000003.1"/>
</dbReference>
<keyword evidence="5 6" id="KW-0804">Transcription</keyword>
<evidence type="ECO:0000256" key="4">
    <source>
        <dbReference type="ARBA" id="ARBA00023015"/>
    </source>
</evidence>
<evidence type="ECO:0000256" key="5">
    <source>
        <dbReference type="ARBA" id="ARBA00023163"/>
    </source>
</evidence>
<dbReference type="PANTHER" id="PTHR11078">
    <property type="entry name" value="N UTILIZATION SUBSTANCE PROTEIN B-RELATED"/>
    <property type="match status" value="1"/>
</dbReference>
<dbReference type="NCBIfam" id="TIGR01951">
    <property type="entry name" value="nusB"/>
    <property type="match status" value="1"/>
</dbReference>
<accession>A0ABU0YNM7</accession>
<name>A0ABU0YNM7_9PROT</name>
<dbReference type="InterPro" id="IPR006027">
    <property type="entry name" value="NusB_RsmB_TIM44"/>
</dbReference>
<keyword evidence="2 6" id="KW-0889">Transcription antitermination</keyword>
<dbReference type="InterPro" id="IPR035926">
    <property type="entry name" value="NusB-like_sf"/>
</dbReference>
<comment type="similarity">
    <text evidence="1 6">Belongs to the NusB family.</text>
</comment>
<evidence type="ECO:0000256" key="2">
    <source>
        <dbReference type="ARBA" id="ARBA00022814"/>
    </source>
</evidence>
<dbReference type="EMBL" id="JAUYVI010000003">
    <property type="protein sequence ID" value="MDQ7248248.1"/>
    <property type="molecule type" value="Genomic_DNA"/>
</dbReference>
<evidence type="ECO:0000259" key="7">
    <source>
        <dbReference type="Pfam" id="PF01029"/>
    </source>
</evidence>
<sequence length="166" mass="18067">MSPKHDKAMERRAARLAAVQALYQWEQSGASADAIVKEFAEHRIGNTVDGMELPPADIRLFGNLVRGAIATADELDSMVAGVLTEDWSVERLESILRAILRGGAYELAHRTDIPPKVTISEYLAVADAFLGDKETALTNGVLDRLAHLLRPAEMEHGRGKPSAAPR</sequence>
<keyword evidence="3 6" id="KW-0694">RNA-binding</keyword>
<feature type="domain" description="NusB/RsmB/TIM44" evidence="7">
    <location>
        <begin position="13"/>
        <end position="146"/>
    </location>
</feature>
<dbReference type="PANTHER" id="PTHR11078:SF3">
    <property type="entry name" value="ANTITERMINATION NUSB DOMAIN-CONTAINING PROTEIN"/>
    <property type="match status" value="1"/>
</dbReference>
<dbReference type="SUPFAM" id="SSF48013">
    <property type="entry name" value="NusB-like"/>
    <property type="match status" value="1"/>
</dbReference>
<keyword evidence="4 6" id="KW-0805">Transcription regulation</keyword>
<organism evidence="8 9">
    <name type="scientific">Dongia sedimenti</name>
    <dbReference type="NCBI Taxonomy" id="3064282"/>
    <lineage>
        <taxon>Bacteria</taxon>
        <taxon>Pseudomonadati</taxon>
        <taxon>Pseudomonadota</taxon>
        <taxon>Alphaproteobacteria</taxon>
        <taxon>Rhodospirillales</taxon>
        <taxon>Dongiaceae</taxon>
        <taxon>Dongia</taxon>
    </lineage>
</organism>
<comment type="function">
    <text evidence="6">Involved in transcription antitermination. Required for transcription of ribosomal RNA (rRNA) genes. Binds specifically to the boxA antiterminator sequence of the ribosomal RNA (rrn) operons.</text>
</comment>